<evidence type="ECO:0000256" key="1">
    <source>
        <dbReference type="SAM" id="Phobius"/>
    </source>
</evidence>
<keyword evidence="1" id="KW-0812">Transmembrane</keyword>
<evidence type="ECO:0000313" key="3">
    <source>
        <dbReference type="Proteomes" id="UP001166004"/>
    </source>
</evidence>
<organism evidence="2 3">
    <name type="scientific">Pelagibacter ubique</name>
    <dbReference type="NCBI Taxonomy" id="198252"/>
    <lineage>
        <taxon>Bacteria</taxon>
        <taxon>Pseudomonadati</taxon>
        <taxon>Pseudomonadota</taxon>
        <taxon>Alphaproteobacteria</taxon>
        <taxon>Candidatus Pelagibacterales</taxon>
        <taxon>Candidatus Pelagibacteraceae</taxon>
        <taxon>Candidatus Pelagibacter</taxon>
    </lineage>
</organism>
<keyword evidence="1" id="KW-1133">Transmembrane helix</keyword>
<feature type="transmembrane region" description="Helical" evidence="1">
    <location>
        <begin position="31"/>
        <end position="51"/>
    </location>
</feature>
<name>A0ABX1T231_PELUQ</name>
<keyword evidence="3" id="KW-1185">Reference proteome</keyword>
<comment type="caution">
    <text evidence="2">The sequence shown here is derived from an EMBL/GenBank/DDBJ whole genome shotgun (WGS) entry which is preliminary data.</text>
</comment>
<protein>
    <recommendedName>
        <fullName evidence="4">Transmembrane protein</fullName>
    </recommendedName>
</protein>
<proteinExistence type="predicted"/>
<keyword evidence="1" id="KW-0472">Membrane</keyword>
<dbReference type="Proteomes" id="UP001166004">
    <property type="component" value="Unassembled WGS sequence"/>
</dbReference>
<reference evidence="2 3" key="1">
    <citation type="submission" date="2019-07" db="EMBL/GenBank/DDBJ databases">
        <title>SAR11 Genome Evolution.</title>
        <authorList>
            <person name="Giovannoni S."/>
        </authorList>
    </citation>
    <scope>NUCLEOTIDE SEQUENCE [LARGE SCALE GENOMIC DNA]</scope>
    <source>
        <strain evidence="2 3">HTCC9565</strain>
    </source>
</reference>
<accession>A0ABX1T231</accession>
<gene>
    <name evidence="2" type="ORF">VP91_00012910</name>
</gene>
<dbReference type="EMBL" id="LANA01000002">
    <property type="protein sequence ID" value="NMN68126.1"/>
    <property type="molecule type" value="Genomic_DNA"/>
</dbReference>
<dbReference type="RefSeq" id="WP_169036619.1">
    <property type="nucleotide sequence ID" value="NZ_LANA01000002.1"/>
</dbReference>
<feature type="transmembrane region" description="Helical" evidence="1">
    <location>
        <begin position="5"/>
        <end position="25"/>
    </location>
</feature>
<sequence>MNKSIIFTIIYIIGIIVGALFLDIWGSEVSLIKNVAVFIWTIIFLITLFYTDKNEKK</sequence>
<evidence type="ECO:0000313" key="2">
    <source>
        <dbReference type="EMBL" id="NMN68126.1"/>
    </source>
</evidence>
<evidence type="ECO:0008006" key="4">
    <source>
        <dbReference type="Google" id="ProtNLM"/>
    </source>
</evidence>